<evidence type="ECO:0000259" key="2">
    <source>
        <dbReference type="Pfam" id="PF03108"/>
    </source>
</evidence>
<dbReference type="EMBL" id="JAUIZM010000009">
    <property type="protein sequence ID" value="KAK1366065.1"/>
    <property type="molecule type" value="Genomic_DNA"/>
</dbReference>
<reference evidence="3" key="1">
    <citation type="submission" date="2023-02" db="EMBL/GenBank/DDBJ databases">
        <title>Genome of toxic invasive species Heracleum sosnowskyi carries increased number of genes despite the absence of recent whole-genome duplications.</title>
        <authorList>
            <person name="Schelkunov M."/>
            <person name="Shtratnikova V."/>
            <person name="Makarenko M."/>
            <person name="Klepikova A."/>
            <person name="Omelchenko D."/>
            <person name="Novikova G."/>
            <person name="Obukhova E."/>
            <person name="Bogdanov V."/>
            <person name="Penin A."/>
            <person name="Logacheva M."/>
        </authorList>
    </citation>
    <scope>NUCLEOTIDE SEQUENCE</scope>
    <source>
        <strain evidence="3">Hsosn_3</strain>
        <tissue evidence="3">Leaf</tissue>
    </source>
</reference>
<dbReference type="AlphaFoldDB" id="A0AAD8HEL8"/>
<reference evidence="3" key="2">
    <citation type="submission" date="2023-05" db="EMBL/GenBank/DDBJ databases">
        <authorList>
            <person name="Schelkunov M.I."/>
        </authorList>
    </citation>
    <scope>NUCLEOTIDE SEQUENCE</scope>
    <source>
        <strain evidence="3">Hsosn_3</strain>
        <tissue evidence="3">Leaf</tissue>
    </source>
</reference>
<accession>A0AAD8HEL8</accession>
<feature type="region of interest" description="Disordered" evidence="1">
    <location>
        <begin position="39"/>
        <end position="58"/>
    </location>
</feature>
<gene>
    <name evidence="3" type="ORF">POM88_041626</name>
</gene>
<proteinExistence type="predicted"/>
<keyword evidence="4" id="KW-1185">Reference proteome</keyword>
<evidence type="ECO:0000313" key="4">
    <source>
        <dbReference type="Proteomes" id="UP001237642"/>
    </source>
</evidence>
<dbReference type="Proteomes" id="UP001237642">
    <property type="component" value="Unassembled WGS sequence"/>
</dbReference>
<name>A0AAD8HEL8_9APIA</name>
<organism evidence="3 4">
    <name type="scientific">Heracleum sosnowskyi</name>
    <dbReference type="NCBI Taxonomy" id="360622"/>
    <lineage>
        <taxon>Eukaryota</taxon>
        <taxon>Viridiplantae</taxon>
        <taxon>Streptophyta</taxon>
        <taxon>Embryophyta</taxon>
        <taxon>Tracheophyta</taxon>
        <taxon>Spermatophyta</taxon>
        <taxon>Magnoliopsida</taxon>
        <taxon>eudicotyledons</taxon>
        <taxon>Gunneridae</taxon>
        <taxon>Pentapetalae</taxon>
        <taxon>asterids</taxon>
        <taxon>campanulids</taxon>
        <taxon>Apiales</taxon>
        <taxon>Apiaceae</taxon>
        <taxon>Apioideae</taxon>
        <taxon>apioid superclade</taxon>
        <taxon>Tordylieae</taxon>
        <taxon>Tordyliinae</taxon>
        <taxon>Heracleum</taxon>
    </lineage>
</organism>
<sequence length="172" mass="18795">MFESLDDSESKVRVELYIENVSIGKGQNSANMVQCSKVGEGSETTSTTHGSENVPWGSGCVSSGSSSRAWSISGTSSEGNLRGSTEFIDDDIPYYRSFDGSSMVASYPEHGMQKDSEPHNPEALAKGMMFESKEQLPSAIKKVYIENHQEIKVMKSDSMRWGVACKQNTRGC</sequence>
<evidence type="ECO:0000313" key="3">
    <source>
        <dbReference type="EMBL" id="KAK1366065.1"/>
    </source>
</evidence>
<comment type="caution">
    <text evidence="3">The sequence shown here is derived from an EMBL/GenBank/DDBJ whole genome shotgun (WGS) entry which is preliminary data.</text>
</comment>
<evidence type="ECO:0000256" key="1">
    <source>
        <dbReference type="SAM" id="MobiDB-lite"/>
    </source>
</evidence>
<dbReference type="InterPro" id="IPR004332">
    <property type="entry name" value="Transposase_MuDR"/>
</dbReference>
<protein>
    <recommendedName>
        <fullName evidence="2">Transposase MuDR plant domain-containing protein</fullName>
    </recommendedName>
</protein>
<feature type="domain" description="Transposase MuDR plant" evidence="2">
    <location>
        <begin position="125"/>
        <end position="172"/>
    </location>
</feature>
<dbReference type="Pfam" id="PF03108">
    <property type="entry name" value="DBD_Tnp_Mut"/>
    <property type="match status" value="1"/>
</dbReference>